<keyword evidence="2" id="KW-1133">Transmembrane helix</keyword>
<feature type="compositionally biased region" description="Low complexity" evidence="1">
    <location>
        <begin position="805"/>
        <end position="814"/>
    </location>
</feature>
<proteinExistence type="predicted"/>
<name>A0A1L7X1A6_9HELO</name>
<dbReference type="OrthoDB" id="3778429at2759"/>
<feature type="region of interest" description="Disordered" evidence="1">
    <location>
        <begin position="805"/>
        <end position="829"/>
    </location>
</feature>
<evidence type="ECO:0000256" key="2">
    <source>
        <dbReference type="SAM" id="Phobius"/>
    </source>
</evidence>
<keyword evidence="2" id="KW-0812">Transmembrane</keyword>
<dbReference type="AlphaFoldDB" id="A0A1L7X1A6"/>
<dbReference type="Proteomes" id="UP000184330">
    <property type="component" value="Unassembled WGS sequence"/>
</dbReference>
<accession>A0A1L7X1A6</accession>
<feature type="region of interest" description="Disordered" evidence="1">
    <location>
        <begin position="622"/>
        <end position="693"/>
    </location>
</feature>
<feature type="transmembrane region" description="Helical" evidence="2">
    <location>
        <begin position="20"/>
        <end position="43"/>
    </location>
</feature>
<feature type="compositionally biased region" description="Basic and acidic residues" evidence="1">
    <location>
        <begin position="684"/>
        <end position="693"/>
    </location>
</feature>
<dbReference type="EMBL" id="FJOG01000012">
    <property type="protein sequence ID" value="CZR58800.1"/>
    <property type="molecule type" value="Genomic_DNA"/>
</dbReference>
<sequence>MPSPNHYLRLLRTLSYKKLFFYIGLISIPLILHITIFVLIPLYRALEFETAYWDELERLSMIDMVWDTVPGMQYSDDPRPPPYNERLLPKIHDIAQLATNAWQTQLRLHKDGYAQYPGQQSWIYVAGTPKKEPSFWERHSWTMAPNGSCVDAPYICHGFNAAFDHIVERQHTHRRASAASLAFMDCDVTPALCDEFDTDAVFLMHLQTMMPCTNKKAGVFDPVCSVRWSRFGLPLLKMPWTKQVRIGSYIVPAFPTFEEQLASLVGWDGSEATIDTCADTVLQNLVDVQMYETRRKMEEAMDMLSYPLPYFLVSSHDNFFEASTTSWQPLNTKRFHFHFHSSTPIISIDAHLPGMMSITVQPLTKSQSDPGSLSQSFGADSSQAPLLRPKSFEFVDKPFADIFQPGAIVWLLPKVDGAEPVVTIKGSRDGPAQESALGAGGYNHPATVLRRLPPRNSAEKDPKYLCALMSSFHGMPAAQWFAERFIRRDCKVSTPLDHPHRGLTWPGLTIGSTRIPIIYLTPESALQILSKQTYVKFDQLLEIPASQLRECHTWLAASKQPRLCFQSFSDLMSLLNQTRLDHFKLYYGMSRLVAAGQMPTMHVSSSSRRPLGALDVAQATNATTVSMSNAPRKFPSTEDETATTDDKPTSQDRISIPGNIDEEFARSASNSPFTEINGSECEEHDQKTPADYHAHSGYDEQQKYVVASGADGNRVLVGPNDLSSADVSILYMCVKQPSKGSPNPSVLSGYDGPTRKSAAELSIADDPEVHGLLPEMDQQPESHQNSVQRYPSFFVWESPPPSSPVLLDSSVSDSAQHDHPQEPKTAITPTLEQSLAAIQTKLTALKEISASNVLEVENLEKRLEHHSLRLSAAYKRVDNHLLRSSAFSKLESVDVFLSETPHNDLDGSVDRLPESGHLKPETILSLEITADKIMVHIAEDDAPQIVQKRDAAHGQSGVISEFSLYLVSVANNEPEESSDQLSVGLCTTPIETEEAAPAEAQTKSLDDIGQKWLAKEKEAVAAGRRVAERIRKQREREEILYSIVYAFVLLVVIGGLCFWVHTFVLGNGVKIYST</sequence>
<keyword evidence="2" id="KW-0472">Membrane</keyword>
<keyword evidence="4" id="KW-1185">Reference proteome</keyword>
<evidence type="ECO:0000313" key="4">
    <source>
        <dbReference type="Proteomes" id="UP000184330"/>
    </source>
</evidence>
<feature type="compositionally biased region" description="Polar residues" evidence="1">
    <location>
        <begin position="667"/>
        <end position="677"/>
    </location>
</feature>
<reference evidence="3" key="1">
    <citation type="submission" date="2016-03" db="EMBL/GenBank/DDBJ databases">
        <authorList>
            <person name="Ploux O."/>
        </authorList>
    </citation>
    <scope>NUCLEOTIDE SEQUENCE [LARGE SCALE GENOMIC DNA]</scope>
    <source>
        <strain evidence="3">UAMH 11012</strain>
    </source>
</reference>
<evidence type="ECO:0000313" key="3">
    <source>
        <dbReference type="EMBL" id="CZR58800.1"/>
    </source>
</evidence>
<evidence type="ECO:0000256" key="1">
    <source>
        <dbReference type="SAM" id="MobiDB-lite"/>
    </source>
</evidence>
<protein>
    <submittedName>
        <fullName evidence="3">Uncharacterized protein</fullName>
    </submittedName>
</protein>
<feature type="transmembrane region" description="Helical" evidence="2">
    <location>
        <begin position="1039"/>
        <end position="1064"/>
    </location>
</feature>
<gene>
    <name evidence="3" type="ORF">PAC_08692</name>
</gene>
<organism evidence="3 4">
    <name type="scientific">Phialocephala subalpina</name>
    <dbReference type="NCBI Taxonomy" id="576137"/>
    <lineage>
        <taxon>Eukaryota</taxon>
        <taxon>Fungi</taxon>
        <taxon>Dikarya</taxon>
        <taxon>Ascomycota</taxon>
        <taxon>Pezizomycotina</taxon>
        <taxon>Leotiomycetes</taxon>
        <taxon>Helotiales</taxon>
        <taxon>Mollisiaceae</taxon>
        <taxon>Phialocephala</taxon>
        <taxon>Phialocephala fortinii species complex</taxon>
    </lineage>
</organism>